<dbReference type="GO" id="GO:0010436">
    <property type="term" value="F:carotenoid dioxygenase activity"/>
    <property type="evidence" value="ECO:0007669"/>
    <property type="project" value="TreeGrafter"/>
</dbReference>
<dbReference type="Proteomes" id="UP000799772">
    <property type="component" value="Unassembled WGS sequence"/>
</dbReference>
<dbReference type="OrthoDB" id="407010at2759"/>
<keyword evidence="7" id="KW-1185">Reference proteome</keyword>
<dbReference type="PANTHER" id="PTHR10543">
    <property type="entry name" value="BETA-CAROTENE DIOXYGENASE"/>
    <property type="match status" value="1"/>
</dbReference>
<keyword evidence="3" id="KW-0560">Oxidoreductase</keyword>
<evidence type="ECO:0000313" key="6">
    <source>
        <dbReference type="EMBL" id="KAF2104591.1"/>
    </source>
</evidence>
<feature type="binding site" evidence="5">
    <location>
        <position position="235"/>
    </location>
    <ligand>
        <name>Fe cation</name>
        <dbReference type="ChEBI" id="CHEBI:24875"/>
        <note>catalytic</note>
    </ligand>
</feature>
<protein>
    <submittedName>
        <fullName evidence="6">Carotenoid oxygenase</fullName>
    </submittedName>
</protein>
<comment type="similarity">
    <text evidence="1">Belongs to the carotenoid oxygenase family.</text>
</comment>
<dbReference type="AlphaFoldDB" id="A0A9P4MBF1"/>
<keyword evidence="2 5" id="KW-0479">Metal-binding</keyword>
<evidence type="ECO:0000256" key="1">
    <source>
        <dbReference type="ARBA" id="ARBA00006787"/>
    </source>
</evidence>
<comment type="cofactor">
    <cofactor evidence="5">
        <name>Fe(2+)</name>
        <dbReference type="ChEBI" id="CHEBI:29033"/>
    </cofactor>
    <text evidence="5">Binds 1 Fe(2+) ion per subunit.</text>
</comment>
<feature type="binding site" evidence="5">
    <location>
        <position position="354"/>
    </location>
    <ligand>
        <name>Fe cation</name>
        <dbReference type="ChEBI" id="CHEBI:24875"/>
        <note>catalytic</note>
    </ligand>
</feature>
<evidence type="ECO:0000256" key="3">
    <source>
        <dbReference type="ARBA" id="ARBA00023002"/>
    </source>
</evidence>
<gene>
    <name evidence="6" type="ORF">NA57DRAFT_63043</name>
</gene>
<keyword evidence="4 5" id="KW-0408">Iron</keyword>
<accession>A0A9P4MBF1</accession>
<evidence type="ECO:0000256" key="2">
    <source>
        <dbReference type="ARBA" id="ARBA00022723"/>
    </source>
</evidence>
<evidence type="ECO:0000256" key="4">
    <source>
        <dbReference type="ARBA" id="ARBA00023004"/>
    </source>
</evidence>
<evidence type="ECO:0000256" key="5">
    <source>
        <dbReference type="PIRSR" id="PIRSR604294-1"/>
    </source>
</evidence>
<feature type="binding site" evidence="5">
    <location>
        <position position="284"/>
    </location>
    <ligand>
        <name>Fe cation</name>
        <dbReference type="ChEBI" id="CHEBI:24875"/>
        <note>catalytic</note>
    </ligand>
</feature>
<dbReference type="EMBL" id="ML978121">
    <property type="protein sequence ID" value="KAF2104591.1"/>
    <property type="molecule type" value="Genomic_DNA"/>
</dbReference>
<organism evidence="6 7">
    <name type="scientific">Rhizodiscina lignyota</name>
    <dbReference type="NCBI Taxonomy" id="1504668"/>
    <lineage>
        <taxon>Eukaryota</taxon>
        <taxon>Fungi</taxon>
        <taxon>Dikarya</taxon>
        <taxon>Ascomycota</taxon>
        <taxon>Pezizomycotina</taxon>
        <taxon>Dothideomycetes</taxon>
        <taxon>Pleosporomycetidae</taxon>
        <taxon>Aulographales</taxon>
        <taxon>Rhizodiscinaceae</taxon>
        <taxon>Rhizodiscina</taxon>
    </lineage>
</organism>
<comment type="caution">
    <text evidence="6">The sequence shown here is derived from an EMBL/GenBank/DDBJ whole genome shotgun (WGS) entry which is preliminary data.</text>
</comment>
<dbReference type="GO" id="GO:0016121">
    <property type="term" value="P:carotene catabolic process"/>
    <property type="evidence" value="ECO:0007669"/>
    <property type="project" value="TreeGrafter"/>
</dbReference>
<reference evidence="6" key="1">
    <citation type="journal article" date="2020" name="Stud. Mycol.">
        <title>101 Dothideomycetes genomes: a test case for predicting lifestyles and emergence of pathogens.</title>
        <authorList>
            <person name="Haridas S."/>
            <person name="Albert R."/>
            <person name="Binder M."/>
            <person name="Bloem J."/>
            <person name="Labutti K."/>
            <person name="Salamov A."/>
            <person name="Andreopoulos B."/>
            <person name="Baker S."/>
            <person name="Barry K."/>
            <person name="Bills G."/>
            <person name="Bluhm B."/>
            <person name="Cannon C."/>
            <person name="Castanera R."/>
            <person name="Culley D."/>
            <person name="Daum C."/>
            <person name="Ezra D."/>
            <person name="Gonzalez J."/>
            <person name="Henrissat B."/>
            <person name="Kuo A."/>
            <person name="Liang C."/>
            <person name="Lipzen A."/>
            <person name="Lutzoni F."/>
            <person name="Magnuson J."/>
            <person name="Mondo S."/>
            <person name="Nolan M."/>
            <person name="Ohm R."/>
            <person name="Pangilinan J."/>
            <person name="Park H.-J."/>
            <person name="Ramirez L."/>
            <person name="Alfaro M."/>
            <person name="Sun H."/>
            <person name="Tritt A."/>
            <person name="Yoshinaga Y."/>
            <person name="Zwiers L.-H."/>
            <person name="Turgeon B."/>
            <person name="Goodwin S."/>
            <person name="Spatafora J."/>
            <person name="Crous P."/>
            <person name="Grigoriev I."/>
        </authorList>
    </citation>
    <scope>NUCLEOTIDE SEQUENCE</scope>
    <source>
        <strain evidence="6">CBS 133067</strain>
    </source>
</reference>
<sequence length="569" mass="62251">MAPHGTVQTTGAGNGNGVAVKLEPFNGWMNDQGFDGSIEQHTPIELSVTGNIPTYAAGTLYRTGPGGYKLKTNNGTELAMSHWFDGFSKVHRFKLQPNDDSSNTRVFYNSRSICDDHLENMRKSNDFAGFSFGNKRDPCESFFKKAQSSFKAALDDRTSTRSSANIGVTVSINMPGNPTGLKSSTVDKSKAIQTLHTKTDSVIMEALDPETLEPLGIAKQTSLHPDLKGPLSAAHAKSDPVTGDIFNFNLNFGMQSEYKVFRVSAATGKTDILATIPDVPAYLHSMFLTADHVILCVWNSHLAKGGASIMWHRNVLDAISPFDESKPARWHVIDRKNGKGLLATYETPAFYSFHTVNAWTEESKTEPGKIDIICDLAAYVNLDVAKKFYYENIKSTAPGSDAYRGERGDTSRPLYRRYRLPDVPSEPSKGAKLGTIEFTSQMAQGMELPVLNGKYITKPHRYTYGIVDRGLSTFMDGLVKFDSETKSHIYWEEQGATPGEPIFVADPNGTSEDDGVILSVVLDGNSGKSYLVCLDAKTMTEVGKAQVEGVVGFGFHGAHVTERGEANDF</sequence>
<evidence type="ECO:0000313" key="7">
    <source>
        <dbReference type="Proteomes" id="UP000799772"/>
    </source>
</evidence>
<dbReference type="PANTHER" id="PTHR10543:SF24">
    <property type="entry name" value="CAROTENOID ISOMEROOXYGENASE"/>
    <property type="match status" value="1"/>
</dbReference>
<dbReference type="Pfam" id="PF03055">
    <property type="entry name" value="RPE65"/>
    <property type="match status" value="1"/>
</dbReference>
<proteinExistence type="inferred from homology"/>
<dbReference type="GO" id="GO:0046872">
    <property type="term" value="F:metal ion binding"/>
    <property type="evidence" value="ECO:0007669"/>
    <property type="project" value="UniProtKB-KW"/>
</dbReference>
<feature type="binding site" evidence="5">
    <location>
        <position position="556"/>
    </location>
    <ligand>
        <name>Fe cation</name>
        <dbReference type="ChEBI" id="CHEBI:24875"/>
        <note>catalytic</note>
    </ligand>
</feature>
<dbReference type="InterPro" id="IPR004294">
    <property type="entry name" value="Carotenoid_Oase"/>
</dbReference>
<name>A0A9P4MBF1_9PEZI</name>